<evidence type="ECO:0000313" key="2">
    <source>
        <dbReference type="Proteomes" id="UP000296706"/>
    </source>
</evidence>
<dbReference type="OrthoDB" id="275478at2157"/>
<dbReference type="Proteomes" id="UP000296706">
    <property type="component" value="Chromosome"/>
</dbReference>
<sequence>MSANSSTFQEQLETIYEQHRRQGLESELDELAKTMEETILERVLAEAFFRTEVEIDSEAKHAVEEARSLLEQDDYNALAERLPETREAVEAQRREVNNFVHQARIDIHNTVRGMIRLNQRVERVDQDKLDALDTLLDNWNWEAQIEADQIDQRKEEAREYGHFMRQSLEEAKDALFGPYRDTPLDELVDRLLDDERLTLAALSEEELNRLHESDLADYLEVTLS</sequence>
<proteinExistence type="predicted"/>
<accession>A0A4D6H9P6</accession>
<reference evidence="1 2" key="1">
    <citation type="journal article" date="2019" name="Nat. Commun.">
        <title>A new type of DNA phosphorothioation-based antiviral system in archaea.</title>
        <authorList>
            <person name="Xiong L."/>
            <person name="Liu S."/>
            <person name="Chen S."/>
            <person name="Xiao Y."/>
            <person name="Zhu B."/>
            <person name="Gao Y."/>
            <person name="Zhang Y."/>
            <person name="Chen B."/>
            <person name="Luo J."/>
            <person name="Deng Z."/>
            <person name="Chen X."/>
            <person name="Wang L."/>
            <person name="Chen S."/>
        </authorList>
    </citation>
    <scope>NUCLEOTIDE SEQUENCE [LARGE SCALE GENOMIC DNA]</scope>
    <source>
        <strain evidence="1 2">CBA1105</strain>
    </source>
</reference>
<evidence type="ECO:0000313" key="1">
    <source>
        <dbReference type="EMBL" id="QCC49926.1"/>
    </source>
</evidence>
<dbReference type="AlphaFoldDB" id="A0A4D6H9P6"/>
<dbReference type="GeneID" id="39846446"/>
<gene>
    <name evidence="1" type="ORF">DV733_01220</name>
</gene>
<protein>
    <submittedName>
        <fullName evidence="1">Uncharacterized protein</fullName>
    </submittedName>
</protein>
<dbReference type="STRING" id="1457250.GCA_000755225_02537"/>
<name>A0A4D6H9P6_9EURY</name>
<keyword evidence="2" id="KW-1185">Reference proteome</keyword>
<dbReference type="KEGG" id="hsn:DV733_01220"/>
<dbReference type="EMBL" id="CP031310">
    <property type="protein sequence ID" value="QCC49926.1"/>
    <property type="molecule type" value="Genomic_DNA"/>
</dbReference>
<dbReference type="RefSeq" id="WP_049993364.1">
    <property type="nucleotide sequence ID" value="NZ_CP031310.1"/>
</dbReference>
<organism evidence="1 2">
    <name type="scientific">Halapricum salinum</name>
    <dbReference type="NCBI Taxonomy" id="1457250"/>
    <lineage>
        <taxon>Archaea</taxon>
        <taxon>Methanobacteriati</taxon>
        <taxon>Methanobacteriota</taxon>
        <taxon>Stenosarchaea group</taxon>
        <taxon>Halobacteria</taxon>
        <taxon>Halobacteriales</taxon>
        <taxon>Haloarculaceae</taxon>
        <taxon>Halapricum</taxon>
    </lineage>
</organism>